<dbReference type="RefSeq" id="XP_047768657.1">
    <property type="nucleotide sequence ID" value="XM_047912512.1"/>
</dbReference>
<dbReference type="Proteomes" id="UP000756132">
    <property type="component" value="Chromosome 12"/>
</dbReference>
<dbReference type="KEGG" id="ffu:CLAFUR5_13364"/>
<accession>A0A9Q8PKP2</accession>
<protein>
    <recommendedName>
        <fullName evidence="1">Apple domain-containing protein</fullName>
    </recommendedName>
</protein>
<dbReference type="InterPro" id="IPR003609">
    <property type="entry name" value="Pan_app"/>
</dbReference>
<feature type="domain" description="Apple" evidence="1">
    <location>
        <begin position="4"/>
        <end position="45"/>
    </location>
</feature>
<keyword evidence="3" id="KW-1185">Reference proteome</keyword>
<reference evidence="2" key="1">
    <citation type="submission" date="2021-12" db="EMBL/GenBank/DDBJ databases">
        <authorList>
            <person name="Zaccaron A."/>
            <person name="Stergiopoulos I."/>
        </authorList>
    </citation>
    <scope>NUCLEOTIDE SEQUENCE</scope>
    <source>
        <strain evidence="2">Race5_Kim</strain>
    </source>
</reference>
<evidence type="ECO:0000313" key="3">
    <source>
        <dbReference type="Proteomes" id="UP000756132"/>
    </source>
</evidence>
<evidence type="ECO:0000313" key="2">
    <source>
        <dbReference type="EMBL" id="UJO24291.1"/>
    </source>
</evidence>
<gene>
    <name evidence="2" type="ORF">CLAFUR5_13364</name>
</gene>
<dbReference type="GeneID" id="71993242"/>
<sequence length="160" mass="17274">MANVAVFESCTARCSSTTTCVALNYFRRTSTCTLLKDKSGISSANDDTDSAQLNTGGSFASLPLDASGAYNPPNSEFAFQVATNMVFGYSPSDLTRSVATTNFADCINQCATTDRCVMVKPKWLLEISPNYYDFDSTALRRVKYRHHTEDGAEDAAAVGS</sequence>
<reference evidence="2" key="2">
    <citation type="journal article" date="2022" name="Microb. Genom.">
        <title>A chromosome-scale genome assembly of the tomato pathogen Cladosporium fulvum reveals a compartmentalized genome architecture and the presence of a dispensable chromosome.</title>
        <authorList>
            <person name="Zaccaron A.Z."/>
            <person name="Chen L.H."/>
            <person name="Samaras A."/>
            <person name="Stergiopoulos I."/>
        </authorList>
    </citation>
    <scope>NUCLEOTIDE SEQUENCE</scope>
    <source>
        <strain evidence="2">Race5_Kim</strain>
    </source>
</reference>
<name>A0A9Q8PKP2_PASFU</name>
<dbReference type="AlphaFoldDB" id="A0A9Q8PKP2"/>
<evidence type="ECO:0000259" key="1">
    <source>
        <dbReference type="Pfam" id="PF00024"/>
    </source>
</evidence>
<organism evidence="2 3">
    <name type="scientific">Passalora fulva</name>
    <name type="common">Tomato leaf mold</name>
    <name type="synonym">Cladosporium fulvum</name>
    <dbReference type="NCBI Taxonomy" id="5499"/>
    <lineage>
        <taxon>Eukaryota</taxon>
        <taxon>Fungi</taxon>
        <taxon>Dikarya</taxon>
        <taxon>Ascomycota</taxon>
        <taxon>Pezizomycotina</taxon>
        <taxon>Dothideomycetes</taxon>
        <taxon>Dothideomycetidae</taxon>
        <taxon>Mycosphaerellales</taxon>
        <taxon>Mycosphaerellaceae</taxon>
        <taxon>Fulvia</taxon>
    </lineage>
</organism>
<dbReference type="Pfam" id="PF00024">
    <property type="entry name" value="PAN_1"/>
    <property type="match status" value="1"/>
</dbReference>
<dbReference type="OrthoDB" id="10650910at2759"/>
<proteinExistence type="predicted"/>
<dbReference type="EMBL" id="CP090174">
    <property type="protein sequence ID" value="UJO24291.1"/>
    <property type="molecule type" value="Genomic_DNA"/>
</dbReference>